<accession>A0A9P5NY33</accession>
<dbReference type="AlphaFoldDB" id="A0A9P5NY33"/>
<feature type="domain" description="Glycosyltransferase 61 catalytic" evidence="8">
    <location>
        <begin position="116"/>
        <end position="345"/>
    </location>
</feature>
<dbReference type="PANTHER" id="PTHR20961:SF38">
    <property type="entry name" value="PROTEIN O-LINKED-MANNOSE BETA-1,4-N-ACETYLGLUCOSAMINYLTRANSFERASE 2"/>
    <property type="match status" value="1"/>
</dbReference>
<keyword evidence="10" id="KW-1185">Reference proteome</keyword>
<evidence type="ECO:0000313" key="10">
    <source>
        <dbReference type="Proteomes" id="UP000724874"/>
    </source>
</evidence>
<evidence type="ECO:0000259" key="8">
    <source>
        <dbReference type="Pfam" id="PF04577"/>
    </source>
</evidence>
<gene>
    <name evidence="9" type="ORF">CPB84DRAFT_1674248</name>
</gene>
<evidence type="ECO:0000256" key="1">
    <source>
        <dbReference type="ARBA" id="ARBA00004167"/>
    </source>
</evidence>
<evidence type="ECO:0000256" key="7">
    <source>
        <dbReference type="ARBA" id="ARBA00023180"/>
    </source>
</evidence>
<evidence type="ECO:0000256" key="5">
    <source>
        <dbReference type="ARBA" id="ARBA00022989"/>
    </source>
</evidence>
<reference evidence="9" key="1">
    <citation type="submission" date="2020-11" db="EMBL/GenBank/DDBJ databases">
        <authorList>
            <consortium name="DOE Joint Genome Institute"/>
            <person name="Ahrendt S."/>
            <person name="Riley R."/>
            <person name="Andreopoulos W."/>
            <person name="LaButti K."/>
            <person name="Pangilinan J."/>
            <person name="Ruiz-duenas F.J."/>
            <person name="Barrasa J.M."/>
            <person name="Sanchez-Garcia M."/>
            <person name="Camarero S."/>
            <person name="Miyauchi S."/>
            <person name="Serrano A."/>
            <person name="Linde D."/>
            <person name="Babiker R."/>
            <person name="Drula E."/>
            <person name="Ayuso-Fernandez I."/>
            <person name="Pacheco R."/>
            <person name="Padilla G."/>
            <person name="Ferreira P."/>
            <person name="Barriuso J."/>
            <person name="Kellner H."/>
            <person name="Castanera R."/>
            <person name="Alfaro M."/>
            <person name="Ramirez L."/>
            <person name="Pisabarro A.G."/>
            <person name="Kuo A."/>
            <person name="Tritt A."/>
            <person name="Lipzen A."/>
            <person name="He G."/>
            <person name="Yan M."/>
            <person name="Ng V."/>
            <person name="Cullen D."/>
            <person name="Martin F."/>
            <person name="Rosso M.-N."/>
            <person name="Henrissat B."/>
            <person name="Hibbett D."/>
            <person name="Martinez A.T."/>
            <person name="Grigoriev I.V."/>
        </authorList>
    </citation>
    <scope>NUCLEOTIDE SEQUENCE</scope>
    <source>
        <strain evidence="9">AH 44721</strain>
    </source>
</reference>
<name>A0A9P5NY33_GYMJU</name>
<keyword evidence="7" id="KW-0325">Glycoprotein</keyword>
<evidence type="ECO:0000313" key="9">
    <source>
        <dbReference type="EMBL" id="KAF8908539.1"/>
    </source>
</evidence>
<dbReference type="GO" id="GO:0035269">
    <property type="term" value="P:protein O-linked glycosylation via mannose"/>
    <property type="evidence" value="ECO:0007669"/>
    <property type="project" value="TreeGrafter"/>
</dbReference>
<dbReference type="Proteomes" id="UP000724874">
    <property type="component" value="Unassembled WGS sequence"/>
</dbReference>
<dbReference type="OrthoDB" id="529273at2759"/>
<keyword evidence="5" id="KW-1133">Transmembrane helix</keyword>
<keyword evidence="6" id="KW-0472">Membrane</keyword>
<dbReference type="InterPro" id="IPR007657">
    <property type="entry name" value="Glycosyltransferase_61"/>
</dbReference>
<protein>
    <recommendedName>
        <fullName evidence="8">Glycosyltransferase 61 catalytic domain-containing protein</fullName>
    </recommendedName>
</protein>
<keyword evidence="4" id="KW-0812">Transmembrane</keyword>
<dbReference type="EMBL" id="JADNYJ010000011">
    <property type="protein sequence ID" value="KAF8908539.1"/>
    <property type="molecule type" value="Genomic_DNA"/>
</dbReference>
<dbReference type="GO" id="GO:0016020">
    <property type="term" value="C:membrane"/>
    <property type="evidence" value="ECO:0007669"/>
    <property type="project" value="UniProtKB-SubCell"/>
</dbReference>
<dbReference type="GO" id="GO:0005783">
    <property type="term" value="C:endoplasmic reticulum"/>
    <property type="evidence" value="ECO:0007669"/>
    <property type="project" value="TreeGrafter"/>
</dbReference>
<proteinExistence type="predicted"/>
<dbReference type="GO" id="GO:0097363">
    <property type="term" value="F:protein O-acetylglucosaminyltransferase activity"/>
    <property type="evidence" value="ECO:0007669"/>
    <property type="project" value="TreeGrafter"/>
</dbReference>
<keyword evidence="3" id="KW-0808">Transferase</keyword>
<evidence type="ECO:0000256" key="2">
    <source>
        <dbReference type="ARBA" id="ARBA00022676"/>
    </source>
</evidence>
<evidence type="ECO:0000256" key="4">
    <source>
        <dbReference type="ARBA" id="ARBA00022692"/>
    </source>
</evidence>
<comment type="subcellular location">
    <subcellularLocation>
        <location evidence="1">Membrane</location>
        <topology evidence="1">Single-pass membrane protein</topology>
    </subcellularLocation>
</comment>
<evidence type="ECO:0000256" key="3">
    <source>
        <dbReference type="ARBA" id="ARBA00022679"/>
    </source>
</evidence>
<dbReference type="InterPro" id="IPR049625">
    <property type="entry name" value="Glyco_transf_61_cat"/>
</dbReference>
<evidence type="ECO:0000256" key="6">
    <source>
        <dbReference type="ARBA" id="ARBA00023136"/>
    </source>
</evidence>
<dbReference type="PANTHER" id="PTHR20961">
    <property type="entry name" value="GLYCOSYLTRANSFERASE"/>
    <property type="match status" value="1"/>
</dbReference>
<organism evidence="9 10">
    <name type="scientific">Gymnopilus junonius</name>
    <name type="common">Spectacular rustgill mushroom</name>
    <name type="synonym">Gymnopilus spectabilis subsp. junonius</name>
    <dbReference type="NCBI Taxonomy" id="109634"/>
    <lineage>
        <taxon>Eukaryota</taxon>
        <taxon>Fungi</taxon>
        <taxon>Dikarya</taxon>
        <taxon>Basidiomycota</taxon>
        <taxon>Agaricomycotina</taxon>
        <taxon>Agaricomycetes</taxon>
        <taxon>Agaricomycetidae</taxon>
        <taxon>Agaricales</taxon>
        <taxon>Agaricineae</taxon>
        <taxon>Hymenogastraceae</taxon>
        <taxon>Gymnopilus</taxon>
    </lineage>
</organism>
<comment type="caution">
    <text evidence="9">The sequence shown here is derived from an EMBL/GenBank/DDBJ whole genome shotgun (WGS) entry which is preliminary data.</text>
</comment>
<keyword evidence="2" id="KW-0328">Glycosyltransferase</keyword>
<sequence length="427" mass="47813">MLDDTPRPPSAVQVTRITATTLPGGTPASGFTIFDRLYLRNGTFFMVTSDPSALPHLKFIISKPEDRGGGRNLDPTPREMQIVAPEQAKDVLGDHAAVIDGMNVILYDTNQFMAHYYHWWGEIVLGAMRVYSGLSLVPELQTPLPEVSRFILPHVGDDSWRDRAGVNGPLMRAGFPMASIERADFWKDLIALNQTFVFERAMIVSRTAAHQSPISNEWLKMISSTMNMTVPEHFWEPLREQLVTNTIGYLPVMDNAGVVVSYPKSSAPVVTYVSRQRTGRRLTDEDHEGLIAALRELEAEGICELKVAAMETLTFSQQIETVARSTIMVGVHGNGLTHQIWMPPSPRSAVLEIFYPKGYLHDYEILARNMGHKHYAVWNDTTMTYPPGQWFKGVEFGDRSKFHGSSIPVYGPTVAQVVRERLAMNVP</sequence>
<dbReference type="Pfam" id="PF04577">
    <property type="entry name" value="Glyco_transf_61"/>
    <property type="match status" value="1"/>
</dbReference>